<keyword evidence="3" id="KW-0677">Repeat</keyword>
<dbReference type="SMART" id="SM00320">
    <property type="entry name" value="WD40"/>
    <property type="match status" value="10"/>
</dbReference>
<dbReference type="InterPro" id="IPR006595">
    <property type="entry name" value="CTLH_C"/>
</dbReference>
<dbReference type="PROSITE" id="PS50082">
    <property type="entry name" value="WD_REPEATS_2"/>
    <property type="match status" value="2"/>
</dbReference>
<dbReference type="EMBL" id="OY731400">
    <property type="protein sequence ID" value="CAJ1944592.1"/>
    <property type="molecule type" value="Genomic_DNA"/>
</dbReference>
<dbReference type="Pfam" id="PF00400">
    <property type="entry name" value="WD40"/>
    <property type="match status" value="3"/>
</dbReference>
<feature type="region of interest" description="Disordered" evidence="5">
    <location>
        <begin position="1"/>
        <end position="23"/>
    </location>
</feature>
<evidence type="ECO:0000256" key="2">
    <source>
        <dbReference type="ARBA" id="ARBA00022574"/>
    </source>
</evidence>
<evidence type="ECO:0000256" key="4">
    <source>
        <dbReference type="PROSITE-ProRule" id="PRU00221"/>
    </source>
</evidence>
<dbReference type="SMART" id="SM00667">
    <property type="entry name" value="LisH"/>
    <property type="match status" value="1"/>
</dbReference>
<accession>A0AA86VL75</accession>
<keyword evidence="9" id="KW-1185">Reference proteome</keyword>
<dbReference type="InterPro" id="IPR027728">
    <property type="entry name" value="Topless_fam"/>
</dbReference>
<dbReference type="PANTHER" id="PTHR44083:SF35">
    <property type="entry name" value="TOPLESS-RELATED PROTEIN 4-LIKE ISOFORM X1"/>
    <property type="match status" value="1"/>
</dbReference>
<evidence type="ECO:0000256" key="1">
    <source>
        <dbReference type="ARBA" id="ARBA00022491"/>
    </source>
</evidence>
<dbReference type="SMART" id="SM00668">
    <property type="entry name" value="CTLH"/>
    <property type="match status" value="1"/>
</dbReference>
<dbReference type="InterPro" id="IPR015943">
    <property type="entry name" value="WD40/YVTN_repeat-like_dom_sf"/>
</dbReference>
<gene>
    <name evidence="8" type="ORF">AYBTSS11_LOCUS11991</name>
</gene>
<feature type="compositionally biased region" description="Polar residues" evidence="5">
    <location>
        <begin position="1292"/>
        <end position="1307"/>
    </location>
</feature>
<evidence type="ECO:0000259" key="7">
    <source>
        <dbReference type="PROSITE" id="PS50897"/>
    </source>
</evidence>
<dbReference type="FunFam" id="2.130.10.10:FF:000479">
    <property type="entry name" value="Topless-related protein 3"/>
    <property type="match status" value="1"/>
</dbReference>
<feature type="domain" description="CTLH" evidence="7">
    <location>
        <begin position="208"/>
        <end position="266"/>
    </location>
</feature>
<dbReference type="InterPro" id="IPR006594">
    <property type="entry name" value="LisH"/>
</dbReference>
<dbReference type="InterPro" id="IPR048419">
    <property type="entry name" value="Topless_Znf"/>
</dbReference>
<sequence>MLPRLKTASPPQNKSKSRTLDKRTGYNRSHKQMCLSEACISPGAYPTTYKLWYNKVMIPSLLVLAHTLFKLSDNTIISSLTTILLFSLFVYLRVLFLLLLLQIPSPLFLYKYSTRRALTQEKLERESRARKILKPSLAILVLLRPSRSAPGILWQVLLICSVLDLSCGFVEGTVMSSLSRELVFLILQFLDEEKFKETVHKLEQESGFFFNMRYFEDMVTNGEWDEVEKYLSGFTKVDDNRYSMKIFFEIRKQKYLEALDKQDRAKAVEILVKDLKVFAAFNEELFKEITQLLTLDNFRHNEQLSKYGDTKSARGIMLAELKKLIEANPLFRDKLQFPTLKNSRLRTLINQSLNWQHQLCKNPRPNPDIKTLFVDHSCGQPNGARAPSPVTNPLMGAVPKAGGFPPLGAHGPFQPTPATLPTSLAGWMANPSPVPHPSASAGPIGLAAANNAAAILKRPRTPPTNNPAMDYQTADSDHVLKRTRPFGISDEVSNLPVNLLPVAYTTQSHGQSSYSSDDLPKTVVMTLSQGSIVKSMDFHPLQQILLLVGTNMGDVMVWDIGSRERIAHRNFKVWELGACSVALQASLSNDYSASVNRVVWSPDGTLCSVAYSKHIVHIYSYHGAEDLRNHLEIEAHTGSVNDLAFSYPNKQLCVVTCGEDRVIKVWDAVTGAKQYTFEGHEAPVYSVCPHHKESIQFIFSTATDGKIKAWLYDNMGSRVDYDAPGHSSTIMSYSADGTRLFSCGTNKEGESYLVEWNESEGAVKRSYHGLGKRSVGVVQFDTTKNRFLAAGDEFLIKFWDMDNTNLLTSVDADGGLLASPCIRFNKDGILLAVSTNDNGLKILANAEGIRLLRTVENRTFDASRVASAAVVKAPTIGAFPSTNVTVGTSLADRAPPVAAMVGINNDTRSLADVKPRIVDEAVDKSRIWKLTEINEPSQCRSLKLPDSLSSMRVSRLIYTNQGVAILALATNAVHKLWKWQRNERNPSGKATASIQPQLWQPSSGMLMTNDISDTNPEDAVSCFALSKNDSYVLSASGGKISLFNMMTFKTMTTFMPPPPAATFLAFHPQDNNIIAIGMDDSSIQIYNVRVDEVKTKLKGHQKRITGLAFSHVLNVLVSSGADSQLCVWNTDGWEKQASKFLQMPSGRPPAPLADTRVQFHQDQKHLLAVHETQIALYEAPKLECIKQFSPRENNPITHATYSCDSQSIYVSFEDGSVGILTVPALRLRCRINQTAYLHPNPSLRVYPVVIAAHPSEPNQFALGLTDGGVHVLEPLESEGKWGTPPPNENGAGPSSTSGAAVSEQPQR</sequence>
<dbReference type="FunFam" id="2.130.10.10:FF:000558">
    <property type="entry name" value="Topless-related protein 1"/>
    <property type="match status" value="1"/>
</dbReference>
<proteinExistence type="predicted"/>
<dbReference type="GO" id="GO:0010072">
    <property type="term" value="P:primary shoot apical meristem specification"/>
    <property type="evidence" value="ECO:0007669"/>
    <property type="project" value="UniProtKB-ARBA"/>
</dbReference>
<dbReference type="InterPro" id="IPR054532">
    <property type="entry name" value="TPL_SMU1_LisH-like"/>
</dbReference>
<feature type="transmembrane region" description="Helical" evidence="6">
    <location>
        <begin position="83"/>
        <end position="103"/>
    </location>
</feature>
<evidence type="ECO:0000313" key="9">
    <source>
        <dbReference type="Proteomes" id="UP001189624"/>
    </source>
</evidence>
<evidence type="ECO:0000313" key="8">
    <source>
        <dbReference type="EMBL" id="CAJ1944592.1"/>
    </source>
</evidence>
<dbReference type="PROSITE" id="PS50896">
    <property type="entry name" value="LISH"/>
    <property type="match status" value="1"/>
</dbReference>
<dbReference type="InterPro" id="IPR036322">
    <property type="entry name" value="WD40_repeat_dom_sf"/>
</dbReference>
<dbReference type="GO" id="GO:0006355">
    <property type="term" value="P:regulation of DNA-templated transcription"/>
    <property type="evidence" value="ECO:0007669"/>
    <property type="project" value="InterPro"/>
</dbReference>
<name>A0AA86VL75_9FABA</name>
<dbReference type="Gramene" id="rna-AYBTSS11_LOCUS11991">
    <property type="protein sequence ID" value="CAJ1944592.1"/>
    <property type="gene ID" value="gene-AYBTSS11_LOCUS11991"/>
</dbReference>
<keyword evidence="6" id="KW-0472">Membrane</keyword>
<dbReference type="Gene3D" id="2.130.10.10">
    <property type="entry name" value="YVTN repeat-like/Quinoprotein amine dehydrogenase"/>
    <property type="match status" value="3"/>
</dbReference>
<feature type="repeat" description="WD" evidence="4">
    <location>
        <begin position="633"/>
        <end position="676"/>
    </location>
</feature>
<dbReference type="SUPFAM" id="SSF50978">
    <property type="entry name" value="WD40 repeat-like"/>
    <property type="match status" value="2"/>
</dbReference>
<dbReference type="Pfam" id="PF21359">
    <property type="entry name" value="zf_topless"/>
    <property type="match status" value="1"/>
</dbReference>
<evidence type="ECO:0000256" key="5">
    <source>
        <dbReference type="SAM" id="MobiDB-lite"/>
    </source>
</evidence>
<feature type="repeat" description="WD" evidence="4">
    <location>
        <begin position="1097"/>
        <end position="1138"/>
    </location>
</feature>
<dbReference type="PROSITE" id="PS50897">
    <property type="entry name" value="CTLH"/>
    <property type="match status" value="1"/>
</dbReference>
<keyword evidence="6" id="KW-1133">Transmembrane helix</keyword>
<dbReference type="InterPro" id="IPR001680">
    <property type="entry name" value="WD40_rpt"/>
</dbReference>
<reference evidence="8" key="1">
    <citation type="submission" date="2023-10" db="EMBL/GenBank/DDBJ databases">
        <authorList>
            <person name="Domelevo Entfellner J.-B."/>
        </authorList>
    </citation>
    <scope>NUCLEOTIDE SEQUENCE</scope>
</reference>
<dbReference type="PANTHER" id="PTHR44083">
    <property type="entry name" value="TOPLESS-RELATED PROTEIN 1-RELATED"/>
    <property type="match status" value="1"/>
</dbReference>
<dbReference type="InterPro" id="IPR054080">
    <property type="entry name" value="TPR1-like_2nd"/>
</dbReference>
<keyword evidence="2 4" id="KW-0853">WD repeat</keyword>
<feature type="region of interest" description="Disordered" evidence="5">
    <location>
        <begin position="1273"/>
        <end position="1307"/>
    </location>
</feature>
<keyword evidence="6" id="KW-0812">Transmembrane</keyword>
<dbReference type="Proteomes" id="UP001189624">
    <property type="component" value="Chromosome 3"/>
</dbReference>
<evidence type="ECO:0000256" key="6">
    <source>
        <dbReference type="SAM" id="Phobius"/>
    </source>
</evidence>
<evidence type="ECO:0000256" key="3">
    <source>
        <dbReference type="ARBA" id="ARBA00022737"/>
    </source>
</evidence>
<keyword evidence="1" id="KW-0678">Repressor</keyword>
<organism evidence="8 9">
    <name type="scientific">Sphenostylis stenocarpa</name>
    <dbReference type="NCBI Taxonomy" id="92480"/>
    <lineage>
        <taxon>Eukaryota</taxon>
        <taxon>Viridiplantae</taxon>
        <taxon>Streptophyta</taxon>
        <taxon>Embryophyta</taxon>
        <taxon>Tracheophyta</taxon>
        <taxon>Spermatophyta</taxon>
        <taxon>Magnoliopsida</taxon>
        <taxon>eudicotyledons</taxon>
        <taxon>Gunneridae</taxon>
        <taxon>Pentapetalae</taxon>
        <taxon>rosids</taxon>
        <taxon>fabids</taxon>
        <taxon>Fabales</taxon>
        <taxon>Fabaceae</taxon>
        <taxon>Papilionoideae</taxon>
        <taxon>50 kb inversion clade</taxon>
        <taxon>NPAAA clade</taxon>
        <taxon>indigoferoid/millettioid clade</taxon>
        <taxon>Phaseoleae</taxon>
        <taxon>Sphenostylis</taxon>
    </lineage>
</organism>
<dbReference type="PROSITE" id="PS50294">
    <property type="entry name" value="WD_REPEATS_REGION"/>
    <property type="match status" value="1"/>
</dbReference>
<dbReference type="Pfam" id="PF17814">
    <property type="entry name" value="LisH_TPL"/>
    <property type="match status" value="1"/>
</dbReference>
<dbReference type="Pfam" id="PF21889">
    <property type="entry name" value="TPR1-like_2nd"/>
    <property type="match status" value="1"/>
</dbReference>
<protein>
    <recommendedName>
        <fullName evidence="7">CTLH domain-containing protein</fullName>
    </recommendedName>
</protein>